<protein>
    <submittedName>
        <fullName evidence="2">Uncharacterized protein</fullName>
    </submittedName>
</protein>
<feature type="compositionally biased region" description="Basic and acidic residues" evidence="1">
    <location>
        <begin position="59"/>
        <end position="75"/>
    </location>
</feature>
<sequence length="209" mass="23764">MVNVDQVRIYYPRERNEGVVDTDGLEGEGSRAKQAETEGSKGLAKKEISKKKQWQGKRMRSEGSTESSNNHESRHQSKRKLPVRRNERKRRAPSSLVENIEVKRRPHGSCKWRKRPIPVSLPLGPGTRKMIRREAADENQVLSGRSSPCPSRGANVESKVLPGRSSPYPLRNRLRISDRQAATGRTIPYLTRAGGVETPRSRSRFRPYK</sequence>
<keyword evidence="3" id="KW-1185">Reference proteome</keyword>
<feature type="compositionally biased region" description="Basic residues" evidence="1">
    <location>
        <begin position="48"/>
        <end position="58"/>
    </location>
</feature>
<dbReference type="AlphaFoldDB" id="A0A8X6P135"/>
<organism evidence="2 3">
    <name type="scientific">Nephila pilipes</name>
    <name type="common">Giant wood spider</name>
    <name type="synonym">Nephila maculata</name>
    <dbReference type="NCBI Taxonomy" id="299642"/>
    <lineage>
        <taxon>Eukaryota</taxon>
        <taxon>Metazoa</taxon>
        <taxon>Ecdysozoa</taxon>
        <taxon>Arthropoda</taxon>
        <taxon>Chelicerata</taxon>
        <taxon>Arachnida</taxon>
        <taxon>Araneae</taxon>
        <taxon>Araneomorphae</taxon>
        <taxon>Entelegynae</taxon>
        <taxon>Araneoidea</taxon>
        <taxon>Nephilidae</taxon>
        <taxon>Nephila</taxon>
    </lineage>
</organism>
<proteinExistence type="predicted"/>
<evidence type="ECO:0000313" key="2">
    <source>
        <dbReference type="EMBL" id="GFT44969.1"/>
    </source>
</evidence>
<feature type="region of interest" description="Disordered" evidence="1">
    <location>
        <begin position="1"/>
        <end position="209"/>
    </location>
</feature>
<name>A0A8X6P135_NEPPI</name>
<feature type="compositionally biased region" description="Basic residues" evidence="1">
    <location>
        <begin position="76"/>
        <end position="92"/>
    </location>
</feature>
<dbReference type="EMBL" id="BMAW01064393">
    <property type="protein sequence ID" value="GFT44969.1"/>
    <property type="molecule type" value="Genomic_DNA"/>
</dbReference>
<gene>
    <name evidence="2" type="ORF">NPIL_649991</name>
</gene>
<accession>A0A8X6P135</accession>
<comment type="caution">
    <text evidence="2">The sequence shown here is derived from an EMBL/GenBank/DDBJ whole genome shotgun (WGS) entry which is preliminary data.</text>
</comment>
<feature type="compositionally biased region" description="Polar residues" evidence="1">
    <location>
        <begin position="140"/>
        <end position="149"/>
    </location>
</feature>
<evidence type="ECO:0000256" key="1">
    <source>
        <dbReference type="SAM" id="MobiDB-lite"/>
    </source>
</evidence>
<evidence type="ECO:0000313" key="3">
    <source>
        <dbReference type="Proteomes" id="UP000887013"/>
    </source>
</evidence>
<reference evidence="2" key="1">
    <citation type="submission" date="2020-08" db="EMBL/GenBank/DDBJ databases">
        <title>Multicomponent nature underlies the extraordinary mechanical properties of spider dragline silk.</title>
        <authorList>
            <person name="Kono N."/>
            <person name="Nakamura H."/>
            <person name="Mori M."/>
            <person name="Yoshida Y."/>
            <person name="Ohtoshi R."/>
            <person name="Malay A.D."/>
            <person name="Moran D.A.P."/>
            <person name="Tomita M."/>
            <person name="Numata K."/>
            <person name="Arakawa K."/>
        </authorList>
    </citation>
    <scope>NUCLEOTIDE SEQUENCE</scope>
</reference>
<dbReference type="OrthoDB" id="6461918at2759"/>
<dbReference type="Proteomes" id="UP000887013">
    <property type="component" value="Unassembled WGS sequence"/>
</dbReference>
<feature type="compositionally biased region" description="Basic residues" evidence="1">
    <location>
        <begin position="104"/>
        <end position="116"/>
    </location>
</feature>
<feature type="compositionally biased region" description="Basic and acidic residues" evidence="1">
    <location>
        <begin position="28"/>
        <end position="47"/>
    </location>
</feature>